<protein>
    <recommendedName>
        <fullName evidence="3">Hemolysin type calcium-binding protein</fullName>
    </recommendedName>
</protein>
<dbReference type="InterPro" id="IPR011049">
    <property type="entry name" value="Serralysin-like_metalloprot_C"/>
</dbReference>
<evidence type="ECO:0000313" key="2">
    <source>
        <dbReference type="Proteomes" id="UP000248148"/>
    </source>
</evidence>
<organism evidence="1 2">
    <name type="scientific">Rhodopseudomonas faecalis</name>
    <dbReference type="NCBI Taxonomy" id="99655"/>
    <lineage>
        <taxon>Bacteria</taxon>
        <taxon>Pseudomonadati</taxon>
        <taxon>Pseudomonadota</taxon>
        <taxon>Alphaproteobacteria</taxon>
        <taxon>Hyphomicrobiales</taxon>
        <taxon>Nitrobacteraceae</taxon>
        <taxon>Rhodopseudomonas</taxon>
    </lineage>
</organism>
<dbReference type="Gene3D" id="2.160.20.160">
    <property type="match status" value="1"/>
</dbReference>
<dbReference type="EMBL" id="QJTI01000029">
    <property type="protein sequence ID" value="PYF00067.1"/>
    <property type="molecule type" value="Genomic_DNA"/>
</dbReference>
<dbReference type="PRINTS" id="PR00313">
    <property type="entry name" value="CABNDNGRPT"/>
</dbReference>
<gene>
    <name evidence="1" type="ORF">BJ122_12910</name>
</gene>
<dbReference type="RefSeq" id="WP_110782422.1">
    <property type="nucleotide sequence ID" value="NZ_QJTI01000029.1"/>
</dbReference>
<dbReference type="OrthoDB" id="8204005at2"/>
<keyword evidence="2" id="KW-1185">Reference proteome</keyword>
<proteinExistence type="predicted"/>
<name>A0A318T8X0_9BRAD</name>
<evidence type="ECO:0008006" key="3">
    <source>
        <dbReference type="Google" id="ProtNLM"/>
    </source>
</evidence>
<sequence length="359" mass="37231">MHVASSSLPLDHTVRSFRHQTAEASAQQQGSGDIHGFPVSASNTAIRIEISDRAKLLLARANAEQPVVQQLQAQINALRHAASSMGLGRPFDILDNVTITTGSGDDVITALSHATINAGDGNNRVSTYNHSTVTTGAGDDVVDTYGWSTVNAGDGNNRVSTYNHSNVTTGAGDDVVDTYGWSTVNAGDGNNRVSTYNHSTVTTGAGDDVVSTYGWSTVNAGDGNNRVSTYNHSTVTTGAGNDVINTGNTSTIFAGGGDDIITTAGWSTVQGGAGNDTIRVGTLSMVMFGRGDGRDEIHVNGRVTLQISGYSASDVTVTRDGDNAVLSFKGSEDSIILKLDAGSSATLKFTDQAALDIKV</sequence>
<accession>A0A318T8X0</accession>
<dbReference type="Proteomes" id="UP000248148">
    <property type="component" value="Unassembled WGS sequence"/>
</dbReference>
<evidence type="ECO:0000313" key="1">
    <source>
        <dbReference type="EMBL" id="PYF00067.1"/>
    </source>
</evidence>
<reference evidence="1 2" key="1">
    <citation type="submission" date="2018-06" db="EMBL/GenBank/DDBJ databases">
        <title>Genomic Encyclopedia of Archaeal and Bacterial Type Strains, Phase II (KMG-II): from individual species to whole genera.</title>
        <authorList>
            <person name="Goeker M."/>
        </authorList>
    </citation>
    <scope>NUCLEOTIDE SEQUENCE [LARGE SCALE GENOMIC DNA]</scope>
    <source>
        <strain evidence="1 2">JCM 11668</strain>
    </source>
</reference>
<dbReference type="SUPFAM" id="SSF51120">
    <property type="entry name" value="beta-Roll"/>
    <property type="match status" value="1"/>
</dbReference>
<comment type="caution">
    <text evidence="1">The sequence shown here is derived from an EMBL/GenBank/DDBJ whole genome shotgun (WGS) entry which is preliminary data.</text>
</comment>
<dbReference type="AlphaFoldDB" id="A0A318T8X0"/>